<keyword evidence="1" id="KW-0812">Transmembrane</keyword>
<comment type="caution">
    <text evidence="2">The sequence shown here is derived from an EMBL/GenBank/DDBJ whole genome shotgun (WGS) entry which is preliminary data.</text>
</comment>
<protein>
    <submittedName>
        <fullName evidence="2">Uncharacterized protein</fullName>
    </submittedName>
</protein>
<dbReference type="Proteomes" id="UP000178944">
    <property type="component" value="Unassembled WGS sequence"/>
</dbReference>
<name>A0A1G1YSA8_9BACT</name>
<feature type="transmembrane region" description="Helical" evidence="1">
    <location>
        <begin position="98"/>
        <end position="121"/>
    </location>
</feature>
<feature type="transmembrane region" description="Helical" evidence="1">
    <location>
        <begin position="127"/>
        <end position="154"/>
    </location>
</feature>
<reference evidence="2 3" key="1">
    <citation type="journal article" date="2016" name="Nat. Commun.">
        <title>Thousands of microbial genomes shed light on interconnected biogeochemical processes in an aquifer system.</title>
        <authorList>
            <person name="Anantharaman K."/>
            <person name="Brown C.T."/>
            <person name="Hug L.A."/>
            <person name="Sharon I."/>
            <person name="Castelle C.J."/>
            <person name="Probst A.J."/>
            <person name="Thomas B.C."/>
            <person name="Singh A."/>
            <person name="Wilkins M.J."/>
            <person name="Karaoz U."/>
            <person name="Brodie E.L."/>
            <person name="Williams K.H."/>
            <person name="Hubbard S.S."/>
            <person name="Banfield J.F."/>
        </authorList>
    </citation>
    <scope>NUCLEOTIDE SEQUENCE [LARGE SCALE GENOMIC DNA]</scope>
</reference>
<organism evidence="2 3">
    <name type="scientific">Candidatus Buchananbacteria bacterium RIFCSPLOWO2_01_FULL_56_15</name>
    <dbReference type="NCBI Taxonomy" id="1797547"/>
    <lineage>
        <taxon>Bacteria</taxon>
        <taxon>Candidatus Buchananiibacteriota</taxon>
    </lineage>
</organism>
<dbReference type="AlphaFoldDB" id="A0A1G1YSA8"/>
<accession>A0A1G1YSA8</accession>
<feature type="transmembrane region" description="Helical" evidence="1">
    <location>
        <begin position="20"/>
        <end position="44"/>
    </location>
</feature>
<keyword evidence="1" id="KW-1133">Transmembrane helix</keyword>
<proteinExistence type="predicted"/>
<feature type="transmembrane region" description="Helical" evidence="1">
    <location>
        <begin position="56"/>
        <end position="78"/>
    </location>
</feature>
<keyword evidence="1" id="KW-0472">Membrane</keyword>
<gene>
    <name evidence="2" type="ORF">A2951_02550</name>
</gene>
<dbReference type="EMBL" id="MHIQ01000008">
    <property type="protein sequence ID" value="OGY55159.1"/>
    <property type="molecule type" value="Genomic_DNA"/>
</dbReference>
<evidence type="ECO:0000313" key="2">
    <source>
        <dbReference type="EMBL" id="OGY55159.1"/>
    </source>
</evidence>
<evidence type="ECO:0000256" key="1">
    <source>
        <dbReference type="SAM" id="Phobius"/>
    </source>
</evidence>
<sequence>MGLVKRIQKKRQEKVLESAIRYGFILLGFNAALTLAFFFALVGATSFVDLMNFNGLLLLFIPLLAVFAFAGFSAIIWYRFGQIMRRALKQNPLTYSSLAVVISVVPLLLLLLFLTWLISAWSVATTFFVSAFIGTALITVLAIVFEIPVVSLGVMTRD</sequence>
<evidence type="ECO:0000313" key="3">
    <source>
        <dbReference type="Proteomes" id="UP000178944"/>
    </source>
</evidence>